<feature type="non-terminal residue" evidence="1">
    <location>
        <position position="1"/>
    </location>
</feature>
<protein>
    <submittedName>
        <fullName evidence="1">Uncharacterized protein</fullName>
    </submittedName>
</protein>
<dbReference type="EMBL" id="BART01015876">
    <property type="protein sequence ID" value="GAG75533.1"/>
    <property type="molecule type" value="Genomic_DNA"/>
</dbReference>
<accession>X1ATE2</accession>
<evidence type="ECO:0000313" key="1">
    <source>
        <dbReference type="EMBL" id="GAG75533.1"/>
    </source>
</evidence>
<proteinExistence type="predicted"/>
<comment type="caution">
    <text evidence="1">The sequence shown here is derived from an EMBL/GenBank/DDBJ whole genome shotgun (WGS) entry which is preliminary data.</text>
</comment>
<name>X1ATE2_9ZZZZ</name>
<sequence length="51" mass="5729">GLKTRVIDSLIDIANSIFKKDFRESGRNLSRLGLEGLDLSQIRNTLIKGKK</sequence>
<dbReference type="Gene3D" id="1.10.1040.10">
    <property type="entry name" value="N-(1-d-carboxylethyl)-l-norvaline Dehydrogenase, domain 2"/>
    <property type="match status" value="1"/>
</dbReference>
<dbReference type="AlphaFoldDB" id="X1ATE2"/>
<reference evidence="1" key="1">
    <citation type="journal article" date="2014" name="Front. Microbiol.">
        <title>High frequency of phylogenetically diverse reductive dehalogenase-homologous genes in deep subseafloor sedimentary metagenomes.</title>
        <authorList>
            <person name="Kawai M."/>
            <person name="Futagami T."/>
            <person name="Toyoda A."/>
            <person name="Takaki Y."/>
            <person name="Nishi S."/>
            <person name="Hori S."/>
            <person name="Arai W."/>
            <person name="Tsubouchi T."/>
            <person name="Morono Y."/>
            <person name="Uchiyama I."/>
            <person name="Ito T."/>
            <person name="Fujiyama A."/>
            <person name="Inagaki F."/>
            <person name="Takami H."/>
        </authorList>
    </citation>
    <scope>NUCLEOTIDE SEQUENCE</scope>
    <source>
        <strain evidence="1">Expedition CK06-06</strain>
    </source>
</reference>
<dbReference type="InterPro" id="IPR013328">
    <property type="entry name" value="6PGD_dom2"/>
</dbReference>
<organism evidence="1">
    <name type="scientific">marine sediment metagenome</name>
    <dbReference type="NCBI Taxonomy" id="412755"/>
    <lineage>
        <taxon>unclassified sequences</taxon>
        <taxon>metagenomes</taxon>
        <taxon>ecological metagenomes</taxon>
    </lineage>
</organism>
<gene>
    <name evidence="1" type="ORF">S01H4_30708</name>
</gene>